<protein>
    <submittedName>
        <fullName evidence="1">Uncharacterized protein</fullName>
    </submittedName>
</protein>
<evidence type="ECO:0000313" key="2">
    <source>
        <dbReference type="Proteomes" id="UP000053573"/>
    </source>
</evidence>
<evidence type="ECO:0000313" key="1">
    <source>
        <dbReference type="EMBL" id="KLJ12070.1"/>
    </source>
</evidence>
<gene>
    <name evidence="1" type="ORF">EMPG_12827</name>
</gene>
<proteinExistence type="predicted"/>
<sequence>MAWTEHNYSVPLFLPFEKGISSTATYHNSQKKKKEEKWVRTGVTRPFLAVEPLRALAGN</sequence>
<comment type="caution">
    <text evidence="1">The sequence shown here is derived from an EMBL/GenBank/DDBJ whole genome shotgun (WGS) entry which is preliminary data.</text>
</comment>
<reference evidence="2" key="1">
    <citation type="journal article" date="2015" name="PLoS Genet.">
        <title>The dynamic genome and transcriptome of the human fungal pathogen Blastomyces and close relative Emmonsia.</title>
        <authorList>
            <person name="Munoz J.F."/>
            <person name="Gauthier G.M."/>
            <person name="Desjardins C.A."/>
            <person name="Gallo J.E."/>
            <person name="Holder J."/>
            <person name="Sullivan T.D."/>
            <person name="Marty A.J."/>
            <person name="Carmen J.C."/>
            <person name="Chen Z."/>
            <person name="Ding L."/>
            <person name="Gujja S."/>
            <person name="Magrini V."/>
            <person name="Misas E."/>
            <person name="Mitreva M."/>
            <person name="Priest M."/>
            <person name="Saif S."/>
            <person name="Whiston E.A."/>
            <person name="Young S."/>
            <person name="Zeng Q."/>
            <person name="Goldman W.E."/>
            <person name="Mardis E.R."/>
            <person name="Taylor J.W."/>
            <person name="McEwen J.G."/>
            <person name="Clay O.K."/>
            <person name="Klein B.S."/>
            <person name="Cuomo C.A."/>
        </authorList>
    </citation>
    <scope>NUCLEOTIDE SEQUENCE [LARGE SCALE GENOMIC DNA]</scope>
    <source>
        <strain evidence="2">UAMH 139</strain>
    </source>
</reference>
<accession>A0A0H1BL73</accession>
<dbReference type="AlphaFoldDB" id="A0A0H1BL73"/>
<dbReference type="Proteomes" id="UP000053573">
    <property type="component" value="Unassembled WGS sequence"/>
</dbReference>
<organism evidence="1 2">
    <name type="scientific">Blastomyces silverae</name>
    <dbReference type="NCBI Taxonomy" id="2060906"/>
    <lineage>
        <taxon>Eukaryota</taxon>
        <taxon>Fungi</taxon>
        <taxon>Dikarya</taxon>
        <taxon>Ascomycota</taxon>
        <taxon>Pezizomycotina</taxon>
        <taxon>Eurotiomycetes</taxon>
        <taxon>Eurotiomycetidae</taxon>
        <taxon>Onygenales</taxon>
        <taxon>Ajellomycetaceae</taxon>
        <taxon>Blastomyces</taxon>
    </lineage>
</organism>
<dbReference type="EMBL" id="LDEV01001186">
    <property type="protein sequence ID" value="KLJ12070.1"/>
    <property type="molecule type" value="Genomic_DNA"/>
</dbReference>
<keyword evidence="2" id="KW-1185">Reference proteome</keyword>
<name>A0A0H1BL73_9EURO</name>